<proteinExistence type="predicted"/>
<keyword evidence="7" id="KW-1185">Reference proteome</keyword>
<gene>
    <name evidence="6" type="ORF">WMW72_02520</name>
</gene>
<keyword evidence="4 5" id="KW-0472">Membrane</keyword>
<keyword evidence="2 5" id="KW-0812">Transmembrane</keyword>
<comment type="caution">
    <text evidence="6">The sequence shown here is derived from an EMBL/GenBank/DDBJ whole genome shotgun (WGS) entry which is preliminary data.</text>
</comment>
<name>A0ABU9DD38_9BACL</name>
<feature type="transmembrane region" description="Helical" evidence="5">
    <location>
        <begin position="204"/>
        <end position="222"/>
    </location>
</feature>
<dbReference type="PANTHER" id="PTHR10361:SF28">
    <property type="entry name" value="P3 PROTEIN-RELATED"/>
    <property type="match status" value="1"/>
</dbReference>
<feature type="transmembrane region" description="Helical" evidence="5">
    <location>
        <begin position="161"/>
        <end position="183"/>
    </location>
</feature>
<feature type="transmembrane region" description="Helical" evidence="5">
    <location>
        <begin position="228"/>
        <end position="252"/>
    </location>
</feature>
<feature type="transmembrane region" description="Helical" evidence="5">
    <location>
        <begin position="40"/>
        <end position="58"/>
    </location>
</feature>
<sequence length="331" mass="36207">MREKGNRLNRLLEQYLFILTPVSLILGFLLSGAMKSWTHAIPWLFAYLTFVMATGCSLQQIRDALRMPGAMLLTFALTHVVAPLIAYGIGAWIFGAESPYVVGFVLFAVIPLGVSSVIWVSLSQGHVPFTLAMIVIDTALSPFVIPIALESMFGASIELDHAGMLTDLFLIMVAPTILGVLVNELSRYRFKAWSAPVCGPSSKVALCTVIMINAAAIAPYVVELKNDMIVVVPLVVLLVILCYLVGFAGSLWTRRPDLMIAITFSSGMRNISLGLVLALAYFSPLTAVPVVLAILIQQPFATLNHVFMKAFMRTDLYKKITGVPHAEQVRY</sequence>
<dbReference type="Pfam" id="PF01758">
    <property type="entry name" value="SBF"/>
    <property type="match status" value="1"/>
</dbReference>
<dbReference type="RefSeq" id="WP_341413823.1">
    <property type="nucleotide sequence ID" value="NZ_JBBPCC010000001.1"/>
</dbReference>
<dbReference type="Proteomes" id="UP001469365">
    <property type="component" value="Unassembled WGS sequence"/>
</dbReference>
<dbReference type="PANTHER" id="PTHR10361">
    <property type="entry name" value="SODIUM-BILE ACID COTRANSPORTER"/>
    <property type="match status" value="1"/>
</dbReference>
<evidence type="ECO:0000256" key="1">
    <source>
        <dbReference type="ARBA" id="ARBA00004141"/>
    </source>
</evidence>
<feature type="transmembrane region" description="Helical" evidence="5">
    <location>
        <begin position="273"/>
        <end position="296"/>
    </location>
</feature>
<evidence type="ECO:0000256" key="3">
    <source>
        <dbReference type="ARBA" id="ARBA00022989"/>
    </source>
</evidence>
<comment type="subcellular location">
    <subcellularLocation>
        <location evidence="1">Membrane</location>
        <topology evidence="1">Multi-pass membrane protein</topology>
    </subcellularLocation>
</comment>
<dbReference type="EMBL" id="JBBPCC010000001">
    <property type="protein sequence ID" value="MEK8126773.1"/>
    <property type="molecule type" value="Genomic_DNA"/>
</dbReference>
<evidence type="ECO:0000256" key="5">
    <source>
        <dbReference type="SAM" id="Phobius"/>
    </source>
</evidence>
<evidence type="ECO:0000256" key="4">
    <source>
        <dbReference type="ARBA" id="ARBA00023136"/>
    </source>
</evidence>
<evidence type="ECO:0000313" key="7">
    <source>
        <dbReference type="Proteomes" id="UP001469365"/>
    </source>
</evidence>
<feature type="transmembrane region" description="Helical" evidence="5">
    <location>
        <begin position="70"/>
        <end position="94"/>
    </location>
</feature>
<dbReference type="Gene3D" id="1.20.1530.20">
    <property type="match status" value="1"/>
</dbReference>
<organism evidence="6 7">
    <name type="scientific">Paenibacillus filicis</name>
    <dbReference type="NCBI Taxonomy" id="669464"/>
    <lineage>
        <taxon>Bacteria</taxon>
        <taxon>Bacillati</taxon>
        <taxon>Bacillota</taxon>
        <taxon>Bacilli</taxon>
        <taxon>Bacillales</taxon>
        <taxon>Paenibacillaceae</taxon>
        <taxon>Paenibacillus</taxon>
    </lineage>
</organism>
<feature type="transmembrane region" description="Helical" evidence="5">
    <location>
        <begin position="12"/>
        <end position="34"/>
    </location>
</feature>
<protein>
    <submittedName>
        <fullName evidence="6">Bile acid:sodium symporter family protein</fullName>
    </submittedName>
</protein>
<evidence type="ECO:0000256" key="2">
    <source>
        <dbReference type="ARBA" id="ARBA00022692"/>
    </source>
</evidence>
<keyword evidence="3 5" id="KW-1133">Transmembrane helix</keyword>
<feature type="transmembrane region" description="Helical" evidence="5">
    <location>
        <begin position="129"/>
        <end position="149"/>
    </location>
</feature>
<dbReference type="InterPro" id="IPR038770">
    <property type="entry name" value="Na+/solute_symporter_sf"/>
</dbReference>
<accession>A0ABU9DD38</accession>
<dbReference type="InterPro" id="IPR004710">
    <property type="entry name" value="Bilac:Na_transpt"/>
</dbReference>
<evidence type="ECO:0000313" key="6">
    <source>
        <dbReference type="EMBL" id="MEK8126773.1"/>
    </source>
</evidence>
<dbReference type="InterPro" id="IPR002657">
    <property type="entry name" value="BilAc:Na_symport/Acr3"/>
</dbReference>
<feature type="transmembrane region" description="Helical" evidence="5">
    <location>
        <begin position="100"/>
        <end position="122"/>
    </location>
</feature>
<reference evidence="6 7" key="1">
    <citation type="submission" date="2024-04" db="EMBL/GenBank/DDBJ databases">
        <title>draft genome sequnece of Paenibacillus filicis.</title>
        <authorList>
            <person name="Kim D.-U."/>
        </authorList>
    </citation>
    <scope>NUCLEOTIDE SEQUENCE [LARGE SCALE GENOMIC DNA]</scope>
    <source>
        <strain evidence="6 7">KACC14197</strain>
    </source>
</reference>